<comment type="similarity">
    <text evidence="1">Belongs to the ABC transporter superfamily.</text>
</comment>
<sequence length="273" mass="29889">MSSTHLTVVQEPAAALTTPAIAVHDLTTGYRKEPALRDINLAVEPGALVGVIGPNGGGKSTLFKTILGLHKPWTGRVLINGEAEKPGRKIGYVPQTETVDWTFPVTVGDVVMMGRYPRLGFLRRPGQRDREAVAQALTQVKMLDHRDTQIGQLSGGQRQRVFIARALCQEPDILLLDEPVSGVDAVTQHQIFELLERLCASGKTVIVASHDLHCVAQRFDHVLLLNGRVVGYGPPEQVLTQPLLNETFRSHLLLLQVDGRTFIVEDTGHAKRA</sequence>
<proteinExistence type="inferred from homology"/>
<keyword evidence="3" id="KW-0547">Nucleotide-binding</keyword>
<evidence type="ECO:0000256" key="3">
    <source>
        <dbReference type="ARBA" id="ARBA00022741"/>
    </source>
</evidence>
<evidence type="ECO:0000259" key="5">
    <source>
        <dbReference type="PROSITE" id="PS50893"/>
    </source>
</evidence>
<dbReference type="AlphaFoldDB" id="I4EJZ8"/>
<dbReference type="Proteomes" id="UP000004221">
    <property type="component" value="Unassembled WGS sequence"/>
</dbReference>
<comment type="caution">
    <text evidence="6">The sequence shown here is derived from an EMBL/GenBank/DDBJ whole genome shotgun (WGS) entry which is preliminary data.</text>
</comment>
<evidence type="ECO:0000313" key="7">
    <source>
        <dbReference type="Proteomes" id="UP000004221"/>
    </source>
</evidence>
<dbReference type="PROSITE" id="PS50893">
    <property type="entry name" value="ABC_TRANSPORTER_2"/>
    <property type="match status" value="1"/>
</dbReference>
<dbReference type="EMBL" id="CAGS01000372">
    <property type="protein sequence ID" value="CCF85010.1"/>
    <property type="molecule type" value="Genomic_DNA"/>
</dbReference>
<reference evidence="6 7" key="1">
    <citation type="journal article" date="2012" name="ISME J.">
        <title>Nitrification expanded: discovery, physiology and genomics of a nitrite-oxidizing bacterium from the phylum Chloroflexi.</title>
        <authorList>
            <person name="Sorokin D.Y."/>
            <person name="Lucker S."/>
            <person name="Vejmelkova D."/>
            <person name="Kostrikina N.A."/>
            <person name="Kleerebezem R."/>
            <person name="Rijpstra W.I."/>
            <person name="Damste J.S."/>
            <person name="Le Paslier D."/>
            <person name="Muyzer G."/>
            <person name="Wagner M."/>
            <person name="van Loosdrecht M.C."/>
            <person name="Daims H."/>
        </authorList>
    </citation>
    <scope>NUCLEOTIDE SEQUENCE [LARGE SCALE GENOMIC DNA]</scope>
    <source>
        <strain evidence="7">none</strain>
    </source>
</reference>
<accession>I4EJZ8</accession>
<dbReference type="Pfam" id="PF00005">
    <property type="entry name" value="ABC_tran"/>
    <property type="match status" value="1"/>
</dbReference>
<dbReference type="InterPro" id="IPR003439">
    <property type="entry name" value="ABC_transporter-like_ATP-bd"/>
</dbReference>
<dbReference type="SUPFAM" id="SSF52540">
    <property type="entry name" value="P-loop containing nucleoside triphosphate hydrolases"/>
    <property type="match status" value="1"/>
</dbReference>
<dbReference type="PANTHER" id="PTHR42734">
    <property type="entry name" value="METAL TRANSPORT SYSTEM ATP-BINDING PROTEIN TM_0124-RELATED"/>
    <property type="match status" value="1"/>
</dbReference>
<protein>
    <submittedName>
        <fullName evidence="6">Manganese ABC transporter (ATP-binding protein)</fullName>
        <ecNumber evidence="6">3.6.3.-</ecNumber>
    </submittedName>
</protein>
<evidence type="ECO:0000256" key="1">
    <source>
        <dbReference type="ARBA" id="ARBA00005417"/>
    </source>
</evidence>
<dbReference type="PANTHER" id="PTHR42734:SF5">
    <property type="entry name" value="IRON TRANSPORT SYSTEM ATP-BINDING PROTEIN HI_0361-RELATED"/>
    <property type="match status" value="1"/>
</dbReference>
<evidence type="ECO:0000313" key="6">
    <source>
        <dbReference type="EMBL" id="CCF85010.1"/>
    </source>
</evidence>
<dbReference type="GO" id="GO:0016887">
    <property type="term" value="F:ATP hydrolysis activity"/>
    <property type="evidence" value="ECO:0007669"/>
    <property type="project" value="InterPro"/>
</dbReference>
<dbReference type="SMART" id="SM00382">
    <property type="entry name" value="AAA"/>
    <property type="match status" value="1"/>
</dbReference>
<evidence type="ECO:0000256" key="2">
    <source>
        <dbReference type="ARBA" id="ARBA00022448"/>
    </source>
</evidence>
<evidence type="ECO:0000256" key="4">
    <source>
        <dbReference type="ARBA" id="ARBA00022840"/>
    </source>
</evidence>
<dbReference type="InterPro" id="IPR027417">
    <property type="entry name" value="P-loop_NTPase"/>
</dbReference>
<keyword evidence="6" id="KW-0378">Hydrolase</keyword>
<dbReference type="FunFam" id="3.40.50.300:FF:000134">
    <property type="entry name" value="Iron-enterobactin ABC transporter ATP-binding protein"/>
    <property type="match status" value="1"/>
</dbReference>
<keyword evidence="2" id="KW-0813">Transport</keyword>
<dbReference type="CDD" id="cd03235">
    <property type="entry name" value="ABC_Metallic_Cations"/>
    <property type="match status" value="1"/>
</dbReference>
<gene>
    <name evidence="6" type="primary">mntB</name>
    <name evidence="6" type="ORF">NITHO_4330005</name>
</gene>
<dbReference type="Gene3D" id="3.40.50.300">
    <property type="entry name" value="P-loop containing nucleotide triphosphate hydrolases"/>
    <property type="match status" value="1"/>
</dbReference>
<dbReference type="InterPro" id="IPR050153">
    <property type="entry name" value="Metal_Ion_Import_ABC"/>
</dbReference>
<dbReference type="RefSeq" id="WP_008479615.1">
    <property type="nucleotide sequence ID" value="NZ_CAGS01000372.1"/>
</dbReference>
<dbReference type="PROSITE" id="PS00211">
    <property type="entry name" value="ABC_TRANSPORTER_1"/>
    <property type="match status" value="1"/>
</dbReference>
<dbReference type="InterPro" id="IPR017871">
    <property type="entry name" value="ABC_transporter-like_CS"/>
</dbReference>
<dbReference type="EC" id="3.6.3.-" evidence="6"/>
<keyword evidence="4 6" id="KW-0067">ATP-binding</keyword>
<keyword evidence="7" id="KW-1185">Reference proteome</keyword>
<organism evidence="6 7">
    <name type="scientific">Nitrolancea hollandica Lb</name>
    <dbReference type="NCBI Taxonomy" id="1129897"/>
    <lineage>
        <taxon>Bacteria</taxon>
        <taxon>Pseudomonadati</taxon>
        <taxon>Thermomicrobiota</taxon>
        <taxon>Thermomicrobia</taxon>
        <taxon>Sphaerobacterales</taxon>
        <taxon>Sphaerobacterineae</taxon>
        <taxon>Sphaerobacteraceae</taxon>
        <taxon>Nitrolancea</taxon>
    </lineage>
</organism>
<dbReference type="GO" id="GO:0005524">
    <property type="term" value="F:ATP binding"/>
    <property type="evidence" value="ECO:0007669"/>
    <property type="project" value="UniProtKB-KW"/>
</dbReference>
<dbReference type="OrthoDB" id="9806726at2"/>
<name>I4EJZ8_9BACT</name>
<feature type="domain" description="ABC transporter" evidence="5">
    <location>
        <begin position="21"/>
        <end position="251"/>
    </location>
</feature>
<dbReference type="InterPro" id="IPR003593">
    <property type="entry name" value="AAA+_ATPase"/>
</dbReference>